<dbReference type="SMART" id="SM00448">
    <property type="entry name" value="REC"/>
    <property type="match status" value="1"/>
</dbReference>
<name>A0ABQ5QFC0_9BACT</name>
<evidence type="ECO:0000313" key="7">
    <source>
        <dbReference type="Proteomes" id="UP001165069"/>
    </source>
</evidence>
<dbReference type="RefSeq" id="WP_285574310.1">
    <property type="nucleotide sequence ID" value="NZ_BSDE01000003.1"/>
</dbReference>
<protein>
    <submittedName>
        <fullName evidence="6">DNA-binding response regulator</fullName>
    </submittedName>
</protein>
<evidence type="ECO:0000256" key="3">
    <source>
        <dbReference type="SAM" id="MobiDB-lite"/>
    </source>
</evidence>
<proteinExistence type="predicted"/>
<dbReference type="PROSITE" id="PS50110">
    <property type="entry name" value="RESPONSE_REGULATORY"/>
    <property type="match status" value="1"/>
</dbReference>
<reference evidence="6 7" key="1">
    <citation type="journal article" date="2023" name="Antonie Van Leeuwenhoek">
        <title>Mesoterricola silvestris gen. nov., sp. nov., Mesoterricola sediminis sp. nov., Geothrix oryzae sp. nov., Geothrix edaphica sp. nov., Geothrix rubra sp. nov., and Geothrix limicola sp. nov., six novel members of Acidobacteriota isolated from soils.</title>
        <authorList>
            <person name="Itoh H."/>
            <person name="Sugisawa Y."/>
            <person name="Mise K."/>
            <person name="Xu Z."/>
            <person name="Kuniyasu M."/>
            <person name="Ushijima N."/>
            <person name="Kawano K."/>
            <person name="Kobayashi E."/>
            <person name="Shiratori Y."/>
            <person name="Masuda Y."/>
            <person name="Senoo K."/>
        </authorList>
    </citation>
    <scope>NUCLEOTIDE SEQUENCE [LARGE SCALE GENOMIC DNA]</scope>
    <source>
        <strain evidence="6 7">Red804</strain>
    </source>
</reference>
<evidence type="ECO:0000256" key="1">
    <source>
        <dbReference type="ARBA" id="ARBA00023125"/>
    </source>
</evidence>
<dbReference type="SUPFAM" id="SSF52172">
    <property type="entry name" value="CheY-like"/>
    <property type="match status" value="1"/>
</dbReference>
<dbReference type="Pfam" id="PF00072">
    <property type="entry name" value="Response_reg"/>
    <property type="match status" value="1"/>
</dbReference>
<sequence>MNPALRVLVAEDEPFNLRRLTRLLREAGCEVVAELEDGPSVLAWLTRGEAVDALFLDIQMPGLTGLDVSADLPRPFPVVFVTAYAEHAVRAFEQAATDYLLKPVTAERLAATLQRLRTRTDARTDVRSETGGGHEAVPRPAGPFRFPVRAGEGVVLVDLARTTHFLFEEDAVWAFAGERLRTTWKTLAEAESALGARVVRGHRHLLIRPEAIVGLRAGDSGRLRVRLSGGAELEVSRGAAPGLKARLGLG</sequence>
<keyword evidence="7" id="KW-1185">Reference proteome</keyword>
<comment type="caution">
    <text evidence="6">The sequence shown here is derived from an EMBL/GenBank/DDBJ whole genome shotgun (WGS) entry which is preliminary data.</text>
</comment>
<gene>
    <name evidence="6" type="primary">algR</name>
    <name evidence="6" type="ORF">GETHLI_18490</name>
</gene>
<dbReference type="PANTHER" id="PTHR48111:SF69">
    <property type="entry name" value="RESPONSE REGULATOR RECEIVER"/>
    <property type="match status" value="1"/>
</dbReference>
<dbReference type="Gene3D" id="3.40.50.2300">
    <property type="match status" value="1"/>
</dbReference>
<dbReference type="InterPro" id="IPR011006">
    <property type="entry name" value="CheY-like_superfamily"/>
</dbReference>
<dbReference type="SMART" id="SM00850">
    <property type="entry name" value="LytTR"/>
    <property type="match status" value="1"/>
</dbReference>
<dbReference type="PROSITE" id="PS50930">
    <property type="entry name" value="HTH_LYTTR"/>
    <property type="match status" value="1"/>
</dbReference>
<dbReference type="Proteomes" id="UP001165069">
    <property type="component" value="Unassembled WGS sequence"/>
</dbReference>
<keyword evidence="1 6" id="KW-0238">DNA-binding</keyword>
<feature type="region of interest" description="Disordered" evidence="3">
    <location>
        <begin position="120"/>
        <end position="140"/>
    </location>
</feature>
<accession>A0ABQ5QFC0</accession>
<evidence type="ECO:0000256" key="2">
    <source>
        <dbReference type="PROSITE-ProRule" id="PRU00169"/>
    </source>
</evidence>
<evidence type="ECO:0000259" key="5">
    <source>
        <dbReference type="PROSITE" id="PS50930"/>
    </source>
</evidence>
<dbReference type="EMBL" id="BSDE01000003">
    <property type="protein sequence ID" value="GLH73347.1"/>
    <property type="molecule type" value="Genomic_DNA"/>
</dbReference>
<dbReference type="Pfam" id="PF04397">
    <property type="entry name" value="LytTR"/>
    <property type="match status" value="1"/>
</dbReference>
<evidence type="ECO:0000259" key="4">
    <source>
        <dbReference type="PROSITE" id="PS50110"/>
    </source>
</evidence>
<dbReference type="InterPro" id="IPR001789">
    <property type="entry name" value="Sig_transdc_resp-reg_receiver"/>
</dbReference>
<feature type="domain" description="HTH LytTR-type" evidence="5">
    <location>
        <begin position="186"/>
        <end position="249"/>
    </location>
</feature>
<organism evidence="6 7">
    <name type="scientific">Geothrix limicola</name>
    <dbReference type="NCBI Taxonomy" id="2927978"/>
    <lineage>
        <taxon>Bacteria</taxon>
        <taxon>Pseudomonadati</taxon>
        <taxon>Acidobacteriota</taxon>
        <taxon>Holophagae</taxon>
        <taxon>Holophagales</taxon>
        <taxon>Holophagaceae</taxon>
        <taxon>Geothrix</taxon>
    </lineage>
</organism>
<dbReference type="PANTHER" id="PTHR48111">
    <property type="entry name" value="REGULATOR OF RPOS"/>
    <property type="match status" value="1"/>
</dbReference>
<dbReference type="InterPro" id="IPR039420">
    <property type="entry name" value="WalR-like"/>
</dbReference>
<evidence type="ECO:0000313" key="6">
    <source>
        <dbReference type="EMBL" id="GLH73347.1"/>
    </source>
</evidence>
<dbReference type="GO" id="GO:0003677">
    <property type="term" value="F:DNA binding"/>
    <property type="evidence" value="ECO:0007669"/>
    <property type="project" value="UniProtKB-KW"/>
</dbReference>
<keyword evidence="2" id="KW-0597">Phosphoprotein</keyword>
<feature type="modified residue" description="4-aspartylphosphate" evidence="2">
    <location>
        <position position="57"/>
    </location>
</feature>
<feature type="domain" description="Response regulatory" evidence="4">
    <location>
        <begin position="6"/>
        <end position="117"/>
    </location>
</feature>
<dbReference type="InterPro" id="IPR007492">
    <property type="entry name" value="LytTR_DNA-bd_dom"/>
</dbReference>